<feature type="region of interest" description="Disordered" evidence="1">
    <location>
        <begin position="50"/>
        <end position="77"/>
    </location>
</feature>
<feature type="region of interest" description="Disordered" evidence="1">
    <location>
        <begin position="1"/>
        <end position="30"/>
    </location>
</feature>
<keyword evidence="3" id="KW-1185">Reference proteome</keyword>
<protein>
    <submittedName>
        <fullName evidence="2">Putative SH3 domain-binding protein 5</fullName>
    </submittedName>
</protein>
<sequence>MRRARLTPAPAQREIALSDSEPSASPAEVTVQKRTFSLETRFSFLNLRRPRPDNAKKLDSCSQKAEPGQAGVLVKGV</sequence>
<name>A0A2U9CLT5_SCOMX</name>
<proteinExistence type="predicted"/>
<dbReference type="EMBL" id="CP026258">
    <property type="protein sequence ID" value="AWP15742.1"/>
    <property type="molecule type" value="Genomic_DNA"/>
</dbReference>
<accession>A0A2U9CLT5</accession>
<evidence type="ECO:0000313" key="2">
    <source>
        <dbReference type="EMBL" id="AWP15742.1"/>
    </source>
</evidence>
<dbReference type="Proteomes" id="UP000246464">
    <property type="component" value="Chromosome 16"/>
</dbReference>
<evidence type="ECO:0000313" key="3">
    <source>
        <dbReference type="Proteomes" id="UP000246464"/>
    </source>
</evidence>
<gene>
    <name evidence="2" type="ORF">SMAX5B_005242</name>
</gene>
<reference evidence="2 3" key="1">
    <citation type="submission" date="2017-12" db="EMBL/GenBank/DDBJ databases">
        <title>Integrating genomic resources of turbot (Scophthalmus maximus) in depth evaluation of genetic and physical mapping variation across individuals.</title>
        <authorList>
            <person name="Martinez P."/>
        </authorList>
    </citation>
    <scope>NUCLEOTIDE SEQUENCE [LARGE SCALE GENOMIC DNA]</scope>
</reference>
<feature type="compositionally biased region" description="Basic and acidic residues" evidence="1">
    <location>
        <begin position="50"/>
        <end position="59"/>
    </location>
</feature>
<dbReference type="AlphaFoldDB" id="A0A2U9CLT5"/>
<organism evidence="2 3">
    <name type="scientific">Scophthalmus maximus</name>
    <name type="common">Turbot</name>
    <name type="synonym">Psetta maxima</name>
    <dbReference type="NCBI Taxonomy" id="52904"/>
    <lineage>
        <taxon>Eukaryota</taxon>
        <taxon>Metazoa</taxon>
        <taxon>Chordata</taxon>
        <taxon>Craniata</taxon>
        <taxon>Vertebrata</taxon>
        <taxon>Euteleostomi</taxon>
        <taxon>Actinopterygii</taxon>
        <taxon>Neopterygii</taxon>
        <taxon>Teleostei</taxon>
        <taxon>Neoteleostei</taxon>
        <taxon>Acanthomorphata</taxon>
        <taxon>Carangaria</taxon>
        <taxon>Pleuronectiformes</taxon>
        <taxon>Pleuronectoidei</taxon>
        <taxon>Scophthalmidae</taxon>
        <taxon>Scophthalmus</taxon>
    </lineage>
</organism>
<evidence type="ECO:0000256" key="1">
    <source>
        <dbReference type="SAM" id="MobiDB-lite"/>
    </source>
</evidence>